<dbReference type="Proteomes" id="UP000481153">
    <property type="component" value="Unassembled WGS sequence"/>
</dbReference>
<sequence>MYFGLWNDLEFAAMNYYSFLLNDPNNQRFTAPCSYADYILDPANYMCDPCDPTWNPDWTMCSVNHEMVLGLPATAVFELVHTNIGPLKSIDLYYVRPPLSLIKMFSTFQDRLSQFVLSGDTSFVASLATIPNTRIDPVPPSWNQSEYVYSGGDPTCIRSTMTNFVQTSFAFDTSCISSDTPTILLTRCSALFALWATSQTNSSIDCNLCLTTTEYCILVLNVTTHVISKFSQDFQTKNTLSNIAIYEAYKIIADLGVSMIRFAVSLDDSSSILLRRQILGSTVQEWDFFGWLYAYEWVQGYREVVSFEGDAGVISIISDKYDPFITQAQELEVPRSACVILWTVTIFTSVVFGFVGALVVGFILLVRIRVVGRNFFQL</sequence>
<dbReference type="VEuPathDB" id="FungiDB:AeMF1_008502"/>
<dbReference type="AlphaFoldDB" id="A0A6G0WNQ3"/>
<feature type="transmembrane region" description="Helical" evidence="1">
    <location>
        <begin position="339"/>
        <end position="366"/>
    </location>
</feature>
<dbReference type="EMBL" id="VJMJ01000170">
    <property type="protein sequence ID" value="KAF0728988.1"/>
    <property type="molecule type" value="Genomic_DNA"/>
</dbReference>
<name>A0A6G0WNQ3_9STRA</name>
<keyword evidence="1" id="KW-1133">Transmembrane helix</keyword>
<proteinExistence type="predicted"/>
<reference evidence="2 3" key="1">
    <citation type="submission" date="2019-07" db="EMBL/GenBank/DDBJ databases">
        <title>Genomics analysis of Aphanomyces spp. identifies a new class of oomycete effector associated with host adaptation.</title>
        <authorList>
            <person name="Gaulin E."/>
        </authorList>
    </citation>
    <scope>NUCLEOTIDE SEQUENCE [LARGE SCALE GENOMIC DNA]</scope>
    <source>
        <strain evidence="2 3">ATCC 201684</strain>
    </source>
</reference>
<keyword evidence="3" id="KW-1185">Reference proteome</keyword>
<keyword evidence="1" id="KW-0472">Membrane</keyword>
<keyword evidence="1" id="KW-0812">Transmembrane</keyword>
<protein>
    <submittedName>
        <fullName evidence="2">Uncharacterized protein</fullName>
    </submittedName>
</protein>
<gene>
    <name evidence="2" type="ORF">Ae201684_013289</name>
</gene>
<evidence type="ECO:0000256" key="1">
    <source>
        <dbReference type="SAM" id="Phobius"/>
    </source>
</evidence>
<accession>A0A6G0WNQ3</accession>
<evidence type="ECO:0000313" key="3">
    <source>
        <dbReference type="Proteomes" id="UP000481153"/>
    </source>
</evidence>
<organism evidence="2 3">
    <name type="scientific">Aphanomyces euteiches</name>
    <dbReference type="NCBI Taxonomy" id="100861"/>
    <lineage>
        <taxon>Eukaryota</taxon>
        <taxon>Sar</taxon>
        <taxon>Stramenopiles</taxon>
        <taxon>Oomycota</taxon>
        <taxon>Saprolegniomycetes</taxon>
        <taxon>Saprolegniales</taxon>
        <taxon>Verrucalvaceae</taxon>
        <taxon>Aphanomyces</taxon>
    </lineage>
</organism>
<evidence type="ECO:0000313" key="2">
    <source>
        <dbReference type="EMBL" id="KAF0728988.1"/>
    </source>
</evidence>
<dbReference type="VEuPathDB" id="FungiDB:AeMF1_008503"/>
<comment type="caution">
    <text evidence="2">The sequence shown here is derived from an EMBL/GenBank/DDBJ whole genome shotgun (WGS) entry which is preliminary data.</text>
</comment>